<protein>
    <submittedName>
        <fullName evidence="1">Uncharacterized protein</fullName>
    </submittedName>
</protein>
<dbReference type="AlphaFoldDB" id="A0A0E9SI14"/>
<dbReference type="EMBL" id="GBXM01067563">
    <property type="protein sequence ID" value="JAH41014.1"/>
    <property type="molecule type" value="Transcribed_RNA"/>
</dbReference>
<dbReference type="EMBL" id="GBXM01061438">
    <property type="protein sequence ID" value="JAH47139.1"/>
    <property type="molecule type" value="Transcribed_RNA"/>
</dbReference>
<accession>A0A0E9SI14</accession>
<reference evidence="1" key="2">
    <citation type="journal article" date="2015" name="Fish Shellfish Immunol.">
        <title>Early steps in the European eel (Anguilla anguilla)-Vibrio vulnificus interaction in the gills: Role of the RtxA13 toxin.</title>
        <authorList>
            <person name="Callol A."/>
            <person name="Pajuelo D."/>
            <person name="Ebbesson L."/>
            <person name="Teles M."/>
            <person name="MacKenzie S."/>
            <person name="Amaro C."/>
        </authorList>
    </citation>
    <scope>NUCLEOTIDE SEQUENCE</scope>
</reference>
<sequence length="25" mass="2805">MINKKYLCGIIIKLNLNIKPPSSFG</sequence>
<reference evidence="1" key="1">
    <citation type="submission" date="2014-11" db="EMBL/GenBank/DDBJ databases">
        <authorList>
            <person name="Amaro Gonzalez C."/>
        </authorList>
    </citation>
    <scope>NUCLEOTIDE SEQUENCE</scope>
</reference>
<name>A0A0E9SI14_ANGAN</name>
<organism evidence="1">
    <name type="scientific">Anguilla anguilla</name>
    <name type="common">European freshwater eel</name>
    <name type="synonym">Muraena anguilla</name>
    <dbReference type="NCBI Taxonomy" id="7936"/>
    <lineage>
        <taxon>Eukaryota</taxon>
        <taxon>Metazoa</taxon>
        <taxon>Chordata</taxon>
        <taxon>Craniata</taxon>
        <taxon>Vertebrata</taxon>
        <taxon>Euteleostomi</taxon>
        <taxon>Actinopterygii</taxon>
        <taxon>Neopterygii</taxon>
        <taxon>Teleostei</taxon>
        <taxon>Anguilliformes</taxon>
        <taxon>Anguillidae</taxon>
        <taxon>Anguilla</taxon>
    </lineage>
</organism>
<evidence type="ECO:0000313" key="1">
    <source>
        <dbReference type="EMBL" id="JAH41014.1"/>
    </source>
</evidence>
<proteinExistence type="predicted"/>